<protein>
    <submittedName>
        <fullName evidence="1">FMN-binding negative transcriptional regulator</fullName>
    </submittedName>
</protein>
<dbReference type="InterPro" id="IPR012349">
    <property type="entry name" value="Split_barrel_FMN-bd"/>
</dbReference>
<dbReference type="InterPro" id="IPR007396">
    <property type="entry name" value="TR_PAI2-type"/>
</dbReference>
<dbReference type="SUPFAM" id="SSF50475">
    <property type="entry name" value="FMN-binding split barrel"/>
    <property type="match status" value="1"/>
</dbReference>
<dbReference type="AlphaFoldDB" id="A0A6G5ZY73"/>
<dbReference type="PANTHER" id="PTHR35802">
    <property type="entry name" value="PROTEASE SYNTHASE AND SPORULATION PROTEIN PAI 2"/>
    <property type="match status" value="1"/>
</dbReference>
<name>A0A6G5ZY73_9STAP</name>
<proteinExistence type="predicted"/>
<dbReference type="PANTHER" id="PTHR35802:SF1">
    <property type="entry name" value="PROTEASE SYNTHASE AND SPORULATION PROTEIN PAI 2"/>
    <property type="match status" value="1"/>
</dbReference>
<organism evidence="1">
    <name type="scientific">Macrococcoides canis</name>
    <dbReference type="NCBI Taxonomy" id="1855823"/>
    <lineage>
        <taxon>Bacteria</taxon>
        <taxon>Bacillati</taxon>
        <taxon>Bacillota</taxon>
        <taxon>Bacilli</taxon>
        <taxon>Bacillales</taxon>
        <taxon>Staphylococcaceae</taxon>
        <taxon>Macrococcoides</taxon>
    </lineage>
</organism>
<sequence>MRISAFLFIMMLILFNNIKGEMGMFLPELFKVEDFNALIDFLRKNPFATVISSKDDMPYATQVPVMVDVVDEEVVLSFHLARPNPQNKTLEHSKNVLIQFTGAHGYVSSSWYEQEEVSTWNYQAAQLTGECVVLNEDELMEDLKRLTDHYETGDNARTFDTLSEDVLKQAKGIIGYKVKVREACLKYKLSQNRSDKDYKNIVLNLRESDNQDDNRLAAEMEKLRD</sequence>
<dbReference type="EMBL" id="MN728681">
    <property type="protein sequence ID" value="QHW12347.1"/>
    <property type="molecule type" value="Genomic_DNA"/>
</dbReference>
<reference evidence="1" key="1">
    <citation type="journal article" date="2020" name="Antimicrob. Agents Chemother.">
        <title>The novel macrolide resistance genes mef(D), msr(F) and msr(H) are present on resistance islands in Macrococcus canis, Macrococcus caseolyticus and Staphylococcus aureus.</title>
        <authorList>
            <person name="Schwendener S."/>
            <person name="Dona V."/>
            <person name="Perreten V."/>
        </authorList>
    </citation>
    <scope>NUCLEOTIDE SEQUENCE</scope>
    <source>
        <strain evidence="1">Epi0076A</strain>
    </source>
</reference>
<dbReference type="Pfam" id="PF04299">
    <property type="entry name" value="FMN_bind_2"/>
    <property type="match status" value="1"/>
</dbReference>
<dbReference type="PIRSF" id="PIRSF010372">
    <property type="entry name" value="PaiB"/>
    <property type="match status" value="1"/>
</dbReference>
<accession>A0A6G5ZY73</accession>
<gene>
    <name evidence="1" type="ORF">0076A_00062</name>
</gene>
<dbReference type="Gene3D" id="2.30.110.10">
    <property type="entry name" value="Electron Transport, Fmn-binding Protein, Chain A"/>
    <property type="match status" value="1"/>
</dbReference>
<evidence type="ECO:0000313" key="1">
    <source>
        <dbReference type="EMBL" id="QHW12347.1"/>
    </source>
</evidence>